<evidence type="ECO:0000256" key="7">
    <source>
        <dbReference type="SAM" id="MobiDB-lite"/>
    </source>
</evidence>
<dbReference type="Gene3D" id="1.10.10.970">
    <property type="entry name" value="RNA 2'-phosphotransferase, Tpt1/KptA family, N-terminal domain"/>
    <property type="match status" value="1"/>
</dbReference>
<comment type="similarity">
    <text evidence="2">Belongs to the KptA/TPT1 family.</text>
</comment>
<evidence type="ECO:0000256" key="5">
    <source>
        <dbReference type="ARBA" id="ARBA00023027"/>
    </source>
</evidence>
<evidence type="ECO:0000256" key="4">
    <source>
        <dbReference type="ARBA" id="ARBA00022679"/>
    </source>
</evidence>
<comment type="function">
    <text evidence="1">Catalyzes the last step of tRNA splicing, the transfer of the splice junction 2'-phosphate from ligated tRNA to NAD to produce ADP-ribose 1''-2'' cyclic phosphate.</text>
</comment>
<dbReference type="PhylomeDB" id="A0A0D2UC39"/>
<dbReference type="GO" id="GO:0006388">
    <property type="term" value="P:tRNA splicing, via endonucleolytic cleavage and ligation"/>
    <property type="evidence" value="ECO:0007669"/>
    <property type="project" value="TreeGrafter"/>
</dbReference>
<dbReference type="FunCoup" id="A0A0D2UC39">
    <property type="interactions" value="22"/>
</dbReference>
<protein>
    <recommendedName>
        <fullName evidence="3">2'-phosphotransferase</fullName>
        <ecNumber evidence="3">2.7.1.160</ecNumber>
    </recommendedName>
</protein>
<dbReference type="AlphaFoldDB" id="A0A0D2UC39"/>
<evidence type="ECO:0000256" key="6">
    <source>
        <dbReference type="ARBA" id="ARBA00047949"/>
    </source>
</evidence>
<dbReference type="GO" id="GO:0000215">
    <property type="term" value="F:tRNA 2'-phosphotransferase activity"/>
    <property type="evidence" value="ECO:0007669"/>
    <property type="project" value="UniProtKB-EC"/>
</dbReference>
<dbReference type="InParanoid" id="A0A0D2UC39"/>
<dbReference type="EMBL" id="KE346364">
    <property type="protein sequence ID" value="KJE92576.1"/>
    <property type="molecule type" value="Genomic_DNA"/>
</dbReference>
<evidence type="ECO:0000256" key="2">
    <source>
        <dbReference type="ARBA" id="ARBA00009836"/>
    </source>
</evidence>
<dbReference type="SUPFAM" id="SSF56399">
    <property type="entry name" value="ADP-ribosylation"/>
    <property type="match status" value="1"/>
</dbReference>
<dbReference type="Proteomes" id="UP000008743">
    <property type="component" value="Unassembled WGS sequence"/>
</dbReference>
<accession>A0A0D2UC39</accession>
<dbReference type="Pfam" id="PF01885">
    <property type="entry name" value="PTS_2-RNA"/>
    <property type="match status" value="1"/>
</dbReference>
<organism evidence="8 9">
    <name type="scientific">Capsaspora owczarzaki (strain ATCC 30864)</name>
    <dbReference type="NCBI Taxonomy" id="595528"/>
    <lineage>
        <taxon>Eukaryota</taxon>
        <taxon>Filasterea</taxon>
        <taxon>Capsaspora</taxon>
    </lineage>
</organism>
<dbReference type="PANTHER" id="PTHR12684">
    <property type="entry name" value="PUTATIVE PHOSPHOTRANSFERASE"/>
    <property type="match status" value="1"/>
</dbReference>
<dbReference type="InterPro" id="IPR042080">
    <property type="entry name" value="RNA_2'-PTrans_N"/>
</dbReference>
<keyword evidence="5" id="KW-0520">NAD</keyword>
<name>A0A0D2UC39_CAPO3</name>
<evidence type="ECO:0000313" key="9">
    <source>
        <dbReference type="Proteomes" id="UP000008743"/>
    </source>
</evidence>
<evidence type="ECO:0000256" key="1">
    <source>
        <dbReference type="ARBA" id="ARBA00003343"/>
    </source>
</evidence>
<evidence type="ECO:0000256" key="3">
    <source>
        <dbReference type="ARBA" id="ARBA00012007"/>
    </source>
</evidence>
<comment type="catalytic activity">
    <reaction evidence="6">
        <text>2'-phospho-[ligated tRNA] + NAD(+) = mature tRNA + ADP-alpha-D-ribose 1'',2''-cyclic phosphate + nicotinamide</text>
        <dbReference type="Rhea" id="RHEA:23324"/>
        <dbReference type="Rhea" id="RHEA-COMP:11106"/>
        <dbReference type="Rhea" id="RHEA-COMP:11107"/>
        <dbReference type="ChEBI" id="CHEBI:17154"/>
        <dbReference type="ChEBI" id="CHEBI:57540"/>
        <dbReference type="ChEBI" id="CHEBI:76596"/>
        <dbReference type="ChEBI" id="CHEBI:82883"/>
        <dbReference type="ChEBI" id="CHEBI:85027"/>
        <dbReference type="EC" id="2.7.1.160"/>
    </reaction>
</comment>
<dbReference type="eggNOG" id="KOG2278">
    <property type="taxonomic scope" value="Eukaryota"/>
</dbReference>
<feature type="region of interest" description="Disordered" evidence="7">
    <location>
        <begin position="1"/>
        <end position="24"/>
    </location>
</feature>
<dbReference type="STRING" id="595528.A0A0D2UC39"/>
<dbReference type="OrthoDB" id="419694at2759"/>
<keyword evidence="9" id="KW-1185">Reference proteome</keyword>
<dbReference type="PANTHER" id="PTHR12684:SF2">
    <property type="entry name" value="TRNA 2'-PHOSPHOTRANSFERASE 1"/>
    <property type="match status" value="1"/>
</dbReference>
<sequence>MSRRGGGSAGGFSTRGGASGSSSAKQDVQLSKLLSYILRHGAHKQGVPISPEGFVDVEVLLGFPDFRAYTVADVRRAVTSSDKQRFALEERITDDNPVARLYIRANQGHTIEVEALELSPITASEDAPIVVHGTYDAAWDLIKSQGLSRMKRNHIHFAVGLPGASGVISGMRSDVTVLIYLDVARALADGIPFFRSSNNVILSPGLENGSIPAKYFSQVRRCKNGVAGGRCRIVIVMGDWCQRTY</sequence>
<dbReference type="EC" id="2.7.1.160" evidence="3"/>
<proteinExistence type="inferred from homology"/>
<reference evidence="9" key="1">
    <citation type="submission" date="2011-02" db="EMBL/GenBank/DDBJ databases">
        <title>The Genome Sequence of Capsaspora owczarzaki ATCC 30864.</title>
        <authorList>
            <person name="Russ C."/>
            <person name="Cuomo C."/>
            <person name="Burger G."/>
            <person name="Gray M.W."/>
            <person name="Holland P.W.H."/>
            <person name="King N."/>
            <person name="Lang F.B.F."/>
            <person name="Roger A.J."/>
            <person name="Ruiz-Trillo I."/>
            <person name="Young S.K."/>
            <person name="Zeng Q."/>
            <person name="Gargeya S."/>
            <person name="Alvarado L."/>
            <person name="Berlin A."/>
            <person name="Chapman S.B."/>
            <person name="Chen Z."/>
            <person name="Freedman E."/>
            <person name="Gellesch M."/>
            <person name="Goldberg J."/>
            <person name="Griggs A."/>
            <person name="Gujja S."/>
            <person name="Heilman E."/>
            <person name="Heiman D."/>
            <person name="Howarth C."/>
            <person name="Mehta T."/>
            <person name="Neiman D."/>
            <person name="Pearson M."/>
            <person name="Roberts A."/>
            <person name="Saif S."/>
            <person name="Shea T."/>
            <person name="Shenoy N."/>
            <person name="Sisk P."/>
            <person name="Stolte C."/>
            <person name="Sykes S."/>
            <person name="White J."/>
            <person name="Yandava C."/>
            <person name="Haas B."/>
            <person name="Nusbaum C."/>
            <person name="Birren B."/>
        </authorList>
    </citation>
    <scope>NUCLEOTIDE SEQUENCE</scope>
    <source>
        <strain evidence="9">ATCC 30864</strain>
    </source>
</reference>
<dbReference type="FunFam" id="3.20.170.30:FF:000002">
    <property type="entry name" value="Phosphotransferase, putative"/>
    <property type="match status" value="1"/>
</dbReference>
<gene>
    <name evidence="8" type="ORF">CAOG_003518</name>
</gene>
<dbReference type="InterPro" id="IPR042081">
    <property type="entry name" value="RNA_2'-PTrans_C"/>
</dbReference>
<keyword evidence="4 8" id="KW-0808">Transferase</keyword>
<dbReference type="InterPro" id="IPR002745">
    <property type="entry name" value="Ptrans_KptA/Tpt1"/>
</dbReference>
<evidence type="ECO:0000313" key="8">
    <source>
        <dbReference type="EMBL" id="KJE92576.1"/>
    </source>
</evidence>
<dbReference type="Gene3D" id="3.20.170.30">
    <property type="match status" value="1"/>
</dbReference>
<feature type="compositionally biased region" description="Gly residues" evidence="7">
    <location>
        <begin position="1"/>
        <end position="19"/>
    </location>
</feature>